<dbReference type="SUPFAM" id="SSF51735">
    <property type="entry name" value="NAD(P)-binding Rossmann-fold domains"/>
    <property type="match status" value="1"/>
</dbReference>
<evidence type="ECO:0000313" key="4">
    <source>
        <dbReference type="Proteomes" id="UP000322899"/>
    </source>
</evidence>
<evidence type="ECO:0000313" key="5">
    <source>
        <dbReference type="Proteomes" id="UP000323011"/>
    </source>
</evidence>
<dbReference type="PANTHER" id="PTHR44279">
    <property type="entry name" value="HYDROXYSTEROID (11-BETA) DEHYDROGENASE 1-LIKE B-RELATED"/>
    <property type="match status" value="1"/>
</dbReference>
<comment type="caution">
    <text evidence="3">The sequence shown here is derived from an EMBL/GenBank/DDBJ whole genome shotgun (WGS) entry which is preliminary data.</text>
</comment>
<evidence type="ECO:0000313" key="3">
    <source>
        <dbReference type="EMBL" id="KAA0173576.1"/>
    </source>
</evidence>
<dbReference type="EMBL" id="VLTN01000048">
    <property type="protein sequence ID" value="KAA0148923.1"/>
    <property type="molecule type" value="Genomic_DNA"/>
</dbReference>
<name>A0A5A8E7A7_CAFRO</name>
<dbReference type="PANTHER" id="PTHR44279:SF2">
    <property type="entry name" value="HYDROXYSTEROID (11-BETA) DEHYDROGENASE 1-LIKE B-RELATED"/>
    <property type="match status" value="1"/>
</dbReference>
<feature type="signal peptide" evidence="1">
    <location>
        <begin position="1"/>
        <end position="22"/>
    </location>
</feature>
<dbReference type="PRINTS" id="PR00081">
    <property type="entry name" value="GDHRDH"/>
</dbReference>
<proteinExistence type="predicted"/>
<dbReference type="EMBL" id="VLTO01000031">
    <property type="protein sequence ID" value="KAA0173576.1"/>
    <property type="molecule type" value="Genomic_DNA"/>
</dbReference>
<dbReference type="AlphaFoldDB" id="A0A5A8E7A7"/>
<dbReference type="Proteomes" id="UP000322899">
    <property type="component" value="Unassembled WGS sequence"/>
</dbReference>
<reference evidence="4 5" key="1">
    <citation type="submission" date="2019-07" db="EMBL/GenBank/DDBJ databases">
        <title>Genomes of Cafeteria roenbergensis.</title>
        <authorList>
            <person name="Fischer M.G."/>
            <person name="Hackl T."/>
            <person name="Roman M."/>
        </authorList>
    </citation>
    <scope>NUCLEOTIDE SEQUENCE [LARGE SCALE GENOMIC DNA]</scope>
    <source>
        <strain evidence="2 5">BVI</strain>
        <strain evidence="3 4">E4-10P</strain>
    </source>
</reference>
<keyword evidence="5" id="KW-1185">Reference proteome</keyword>
<gene>
    <name evidence="3" type="ORF">FNF27_04912</name>
    <name evidence="2" type="ORF">FNF29_06396</name>
</gene>
<dbReference type="InterPro" id="IPR051253">
    <property type="entry name" value="11-beta-HSD"/>
</dbReference>
<feature type="chain" id="PRO_5036136886" evidence="1">
    <location>
        <begin position="23"/>
        <end position="314"/>
    </location>
</feature>
<keyword evidence="1" id="KW-0732">Signal</keyword>
<dbReference type="PROSITE" id="PS00061">
    <property type="entry name" value="ADH_SHORT"/>
    <property type="match status" value="1"/>
</dbReference>
<dbReference type="OrthoDB" id="37659at2759"/>
<dbReference type="GO" id="GO:0016491">
    <property type="term" value="F:oxidoreductase activity"/>
    <property type="evidence" value="ECO:0007669"/>
    <property type="project" value="TreeGrafter"/>
</dbReference>
<dbReference type="Pfam" id="PF00106">
    <property type="entry name" value="adh_short"/>
    <property type="match status" value="1"/>
</dbReference>
<sequence length="314" mass="32829">MLSKPVACVLAAFVGVLSIAVARWLGDSCPDLNLLPGKHVLITGASSGIGEQLAYKYAGFGARVTLVARRVGKLEAVAARCAELGAAGVHVLQTDMGAPEAASAMPAAAIAESGGHDIDVLILNHAAFAESLTLELESESDMQRHVVTPMRVNYEGTVRAAVAALPSLSKTAGRLVVVSSASAKAPAYFMAGYAASKAALHSFFDAMRAELGVTGRGNVSVTLQVLGMIGTEQVMEEQSLHGIAMPVQECAAAMVCAERSRTHESYIPGYIWGLVRLNVFLPGVTDWAMRTMFVMRVPEYVERIAAAASGIAAA</sequence>
<dbReference type="Proteomes" id="UP000323011">
    <property type="component" value="Unassembled WGS sequence"/>
</dbReference>
<dbReference type="InterPro" id="IPR020904">
    <property type="entry name" value="Sc_DH/Rdtase_CS"/>
</dbReference>
<dbReference type="InterPro" id="IPR036291">
    <property type="entry name" value="NAD(P)-bd_dom_sf"/>
</dbReference>
<organism evidence="3 4">
    <name type="scientific">Cafeteria roenbergensis</name>
    <name type="common">Marine flagellate</name>
    <dbReference type="NCBI Taxonomy" id="33653"/>
    <lineage>
        <taxon>Eukaryota</taxon>
        <taxon>Sar</taxon>
        <taxon>Stramenopiles</taxon>
        <taxon>Bigyra</taxon>
        <taxon>Opalozoa</taxon>
        <taxon>Bicosoecida</taxon>
        <taxon>Cafeteriaceae</taxon>
        <taxon>Cafeteria</taxon>
    </lineage>
</organism>
<protein>
    <submittedName>
        <fullName evidence="3">Uncharacterized protein</fullName>
    </submittedName>
</protein>
<evidence type="ECO:0000313" key="2">
    <source>
        <dbReference type="EMBL" id="KAA0148923.1"/>
    </source>
</evidence>
<dbReference type="InterPro" id="IPR002347">
    <property type="entry name" value="SDR_fam"/>
</dbReference>
<accession>A0A5A8E7A7</accession>
<dbReference type="Gene3D" id="3.40.50.720">
    <property type="entry name" value="NAD(P)-binding Rossmann-like Domain"/>
    <property type="match status" value="1"/>
</dbReference>
<evidence type="ECO:0000256" key="1">
    <source>
        <dbReference type="SAM" id="SignalP"/>
    </source>
</evidence>